<comment type="caution">
    <text evidence="1">The sequence shown here is derived from an EMBL/GenBank/DDBJ whole genome shotgun (WGS) entry which is preliminary data.</text>
</comment>
<dbReference type="Proteomes" id="UP000016630">
    <property type="component" value="Unassembled WGS sequence"/>
</dbReference>
<name>A0A0E2LS64_PORGN</name>
<accession>A0A0E2LS64</accession>
<sequence>HSSLHQINACVCLHQYEGGGLLRKGLVTIKRDESYCPYYVLPGSIKKKRAYVENIFPAYALPFYLVVEFS</sequence>
<evidence type="ECO:0000313" key="2">
    <source>
        <dbReference type="Proteomes" id="UP000016630"/>
    </source>
</evidence>
<protein>
    <submittedName>
        <fullName evidence="1">Uncharacterized protein</fullName>
    </submittedName>
</protein>
<dbReference type="HOGENOM" id="CLU_2746111_0_0_10"/>
<feature type="non-terminal residue" evidence="1">
    <location>
        <position position="1"/>
    </location>
</feature>
<dbReference type="AlphaFoldDB" id="A0A0E2LS64"/>
<dbReference type="EMBL" id="AWUW01000030">
    <property type="protein sequence ID" value="ERJ68198.1"/>
    <property type="molecule type" value="Genomic_DNA"/>
</dbReference>
<reference evidence="1 2" key="1">
    <citation type="submission" date="2013-06" db="EMBL/GenBank/DDBJ databases">
        <authorList>
            <person name="Weinstock G."/>
            <person name="Sodergren E."/>
            <person name="Lobos E.A."/>
            <person name="Fulton L."/>
            <person name="Fulton R."/>
            <person name="Courtney L."/>
            <person name="Fronick C."/>
            <person name="O'Laughlin M."/>
            <person name="Godfrey J."/>
            <person name="Wilson R.M."/>
            <person name="Miner T."/>
            <person name="Farmer C."/>
            <person name="Delehaunty K."/>
            <person name="Cordes M."/>
            <person name="Minx P."/>
            <person name="Tomlinson C."/>
            <person name="Chen J."/>
            <person name="Wollam A."/>
            <person name="Pepin K.H."/>
            <person name="Bhonagiri V."/>
            <person name="Zhang X."/>
            <person name="Warren W."/>
            <person name="Mitreva M."/>
            <person name="Mardis E.R."/>
            <person name="Wilson R.K."/>
        </authorList>
    </citation>
    <scope>NUCLEOTIDE SEQUENCE [LARGE SCALE GENOMIC DNA]</scope>
    <source>
        <strain evidence="1 2">F0570</strain>
    </source>
</reference>
<proteinExistence type="predicted"/>
<gene>
    <name evidence="1" type="ORF">HMPREF1555_00504</name>
</gene>
<organism evidence="1 2">
    <name type="scientific">Porphyromonas gingivalis F0570</name>
    <dbReference type="NCBI Taxonomy" id="1227271"/>
    <lineage>
        <taxon>Bacteria</taxon>
        <taxon>Pseudomonadati</taxon>
        <taxon>Bacteroidota</taxon>
        <taxon>Bacteroidia</taxon>
        <taxon>Bacteroidales</taxon>
        <taxon>Porphyromonadaceae</taxon>
        <taxon>Porphyromonas</taxon>
    </lineage>
</organism>
<evidence type="ECO:0000313" key="1">
    <source>
        <dbReference type="EMBL" id="ERJ68198.1"/>
    </source>
</evidence>